<evidence type="ECO:0000313" key="2">
    <source>
        <dbReference type="EMBL" id="VXC87446.1"/>
    </source>
</evidence>
<dbReference type="AlphaFoldDB" id="A0A654C2Q5"/>
<feature type="transmembrane region" description="Helical" evidence="1">
    <location>
        <begin position="25"/>
        <end position="41"/>
    </location>
</feature>
<evidence type="ECO:0000313" key="3">
    <source>
        <dbReference type="Proteomes" id="UP000437562"/>
    </source>
</evidence>
<gene>
    <name evidence="2" type="ORF">BACI71_90119</name>
</gene>
<protein>
    <submittedName>
        <fullName evidence="2">Uncharacterized protein</fullName>
    </submittedName>
</protein>
<evidence type="ECO:0000256" key="1">
    <source>
        <dbReference type="SAM" id="Phobius"/>
    </source>
</evidence>
<keyword evidence="1" id="KW-0812">Transmembrane</keyword>
<sequence length="42" mass="4786">MVIFILCTIGLLSNVVKIMTGTAKIYNYVLFVFILPAIIYYL</sequence>
<keyword evidence="1" id="KW-1133">Transmembrane helix</keyword>
<dbReference type="EMBL" id="CABWMC010000034">
    <property type="protein sequence ID" value="VXC87446.1"/>
    <property type="molecule type" value="Genomic_DNA"/>
</dbReference>
<organism evidence="2 3">
    <name type="scientific">Bacillus mycoides</name>
    <dbReference type="NCBI Taxonomy" id="1405"/>
    <lineage>
        <taxon>Bacteria</taxon>
        <taxon>Bacillati</taxon>
        <taxon>Bacillota</taxon>
        <taxon>Bacilli</taxon>
        <taxon>Bacillales</taxon>
        <taxon>Bacillaceae</taxon>
        <taxon>Bacillus</taxon>
        <taxon>Bacillus cereus group</taxon>
    </lineage>
</organism>
<keyword evidence="1" id="KW-0472">Membrane</keyword>
<name>A0A654C2Q5_BACMY</name>
<dbReference type="Proteomes" id="UP000437562">
    <property type="component" value="Unassembled WGS sequence"/>
</dbReference>
<proteinExistence type="predicted"/>
<reference evidence="2 3" key="1">
    <citation type="submission" date="2019-10" db="EMBL/GenBank/DDBJ databases">
        <authorList>
            <person name="Karimi E."/>
        </authorList>
    </citation>
    <scope>NUCLEOTIDE SEQUENCE [LARGE SCALE GENOMIC DNA]</scope>
    <source>
        <strain evidence="2">Bacillus sp. 71</strain>
    </source>
</reference>
<accession>A0A654C2Q5</accession>